<dbReference type="WBParaSite" id="Hba_03377">
    <property type="protein sequence ID" value="Hba_03377"/>
    <property type="gene ID" value="Hba_03377"/>
</dbReference>
<proteinExistence type="predicted"/>
<reference evidence="2 3" key="1">
    <citation type="submission" date="2016-11" db="UniProtKB">
        <authorList>
            <consortium name="WormBaseParasite"/>
        </authorList>
    </citation>
    <scope>IDENTIFICATION</scope>
</reference>
<sequence>MIRSSTRAARVEHRNRITRVWSQTTPQFLEERSLEGGKHLTTFKYNISKRFAADLDITNSKLDRLLLDRKHLTLR</sequence>
<name>A0A1I7WEI9_HETBA</name>
<dbReference type="WBParaSite" id="Hba_03385">
    <property type="protein sequence ID" value="Hba_03385"/>
    <property type="gene ID" value="Hba_03385"/>
</dbReference>
<evidence type="ECO:0000313" key="1">
    <source>
        <dbReference type="Proteomes" id="UP000095283"/>
    </source>
</evidence>
<keyword evidence="1" id="KW-1185">Reference proteome</keyword>
<dbReference type="AlphaFoldDB" id="A0A1I7WEI9"/>
<accession>A0A1I7WEI9</accession>
<evidence type="ECO:0000313" key="3">
    <source>
        <dbReference type="WBParaSite" id="Hba_03385"/>
    </source>
</evidence>
<evidence type="ECO:0000313" key="2">
    <source>
        <dbReference type="WBParaSite" id="Hba_03377"/>
    </source>
</evidence>
<protein>
    <submittedName>
        <fullName evidence="2 3">Uncharacterized protein</fullName>
    </submittedName>
</protein>
<organism evidence="1 2">
    <name type="scientific">Heterorhabditis bacteriophora</name>
    <name type="common">Entomopathogenic nematode worm</name>
    <dbReference type="NCBI Taxonomy" id="37862"/>
    <lineage>
        <taxon>Eukaryota</taxon>
        <taxon>Metazoa</taxon>
        <taxon>Ecdysozoa</taxon>
        <taxon>Nematoda</taxon>
        <taxon>Chromadorea</taxon>
        <taxon>Rhabditida</taxon>
        <taxon>Rhabditina</taxon>
        <taxon>Rhabditomorpha</taxon>
        <taxon>Strongyloidea</taxon>
        <taxon>Heterorhabditidae</taxon>
        <taxon>Heterorhabditis</taxon>
    </lineage>
</organism>
<dbReference type="Proteomes" id="UP000095283">
    <property type="component" value="Unplaced"/>
</dbReference>